<name>A0A3L6QFM0_PANMI</name>
<evidence type="ECO:0000313" key="2">
    <source>
        <dbReference type="EMBL" id="RLM78727.1"/>
    </source>
</evidence>
<feature type="compositionally biased region" description="Polar residues" evidence="1">
    <location>
        <begin position="1"/>
        <end position="10"/>
    </location>
</feature>
<organism evidence="2 3">
    <name type="scientific">Panicum miliaceum</name>
    <name type="common">Proso millet</name>
    <name type="synonym">Broomcorn millet</name>
    <dbReference type="NCBI Taxonomy" id="4540"/>
    <lineage>
        <taxon>Eukaryota</taxon>
        <taxon>Viridiplantae</taxon>
        <taxon>Streptophyta</taxon>
        <taxon>Embryophyta</taxon>
        <taxon>Tracheophyta</taxon>
        <taxon>Spermatophyta</taxon>
        <taxon>Magnoliopsida</taxon>
        <taxon>Liliopsida</taxon>
        <taxon>Poales</taxon>
        <taxon>Poaceae</taxon>
        <taxon>PACMAD clade</taxon>
        <taxon>Panicoideae</taxon>
        <taxon>Panicodae</taxon>
        <taxon>Paniceae</taxon>
        <taxon>Panicinae</taxon>
        <taxon>Panicum</taxon>
        <taxon>Panicum sect. Panicum</taxon>
    </lineage>
</organism>
<comment type="caution">
    <text evidence="2">The sequence shown here is derived from an EMBL/GenBank/DDBJ whole genome shotgun (WGS) entry which is preliminary data.</text>
</comment>
<reference evidence="3" key="1">
    <citation type="journal article" date="2019" name="Nat. Commun.">
        <title>The genome of broomcorn millet.</title>
        <authorList>
            <person name="Zou C."/>
            <person name="Miki D."/>
            <person name="Li D."/>
            <person name="Tang Q."/>
            <person name="Xiao L."/>
            <person name="Rajput S."/>
            <person name="Deng P."/>
            <person name="Jia W."/>
            <person name="Huang R."/>
            <person name="Zhang M."/>
            <person name="Sun Y."/>
            <person name="Hu J."/>
            <person name="Fu X."/>
            <person name="Schnable P.S."/>
            <person name="Li F."/>
            <person name="Zhang H."/>
            <person name="Feng B."/>
            <person name="Zhu X."/>
            <person name="Liu R."/>
            <person name="Schnable J.C."/>
            <person name="Zhu J.-K."/>
            <person name="Zhang H."/>
        </authorList>
    </citation>
    <scope>NUCLEOTIDE SEQUENCE [LARGE SCALE GENOMIC DNA]</scope>
</reference>
<evidence type="ECO:0000256" key="1">
    <source>
        <dbReference type="SAM" id="MobiDB-lite"/>
    </source>
</evidence>
<accession>A0A3L6QFM0</accession>
<protein>
    <submittedName>
        <fullName evidence="2">Uncharacterized protein</fullName>
    </submittedName>
</protein>
<gene>
    <name evidence="2" type="ORF">C2845_PM12G19620</name>
</gene>
<dbReference type="EMBL" id="PQIB02000012">
    <property type="protein sequence ID" value="RLM78727.1"/>
    <property type="molecule type" value="Genomic_DNA"/>
</dbReference>
<dbReference type="Proteomes" id="UP000275267">
    <property type="component" value="Unassembled WGS sequence"/>
</dbReference>
<keyword evidence="3" id="KW-1185">Reference proteome</keyword>
<sequence>MESTTSTSRSMKTEEQPAFPPTAIATVDGHRVALIRGREDVLSMFTNEGRYNNVFHLAVARLCLNDTSYVVNWLARHPLPADCRAHRGHQRHPWPLPAGTSWTPRHLRPRPRGLQGSGSAAGALLDDIDALLATEIDYPDTPPDSFSPRVVAQLQEELEDCRQIRGLDHLLLFLDMPSFGPGYGFCVSQLYLGNTEIMLKKLEAAQEAPHYYMFGNMDLVKKASGLRSTLVATAQHLHTIADGRKASAFDLPVPPDGAEHAGLVSALTTLVNTAMVSVEACWGISIEYADNSMEVFVPKGRAGIFN</sequence>
<dbReference type="AlphaFoldDB" id="A0A3L6QFM0"/>
<feature type="region of interest" description="Disordered" evidence="1">
    <location>
        <begin position="1"/>
        <end position="22"/>
    </location>
</feature>
<evidence type="ECO:0000313" key="3">
    <source>
        <dbReference type="Proteomes" id="UP000275267"/>
    </source>
</evidence>
<proteinExistence type="predicted"/>